<gene>
    <name evidence="1" type="ORF">TCIL3000_0_02640</name>
</gene>
<protein>
    <submittedName>
        <fullName evidence="1">WGS project CAEQ00000000 data, annotated contig 97</fullName>
    </submittedName>
</protein>
<comment type="caution">
    <text evidence="1">The sequence shown here is derived from an EMBL/GenBank/DDBJ whole genome shotgun (WGS) entry which is preliminary data.</text>
</comment>
<organism evidence="1 2">
    <name type="scientific">Trypanosoma congolense (strain IL3000)</name>
    <dbReference type="NCBI Taxonomy" id="1068625"/>
    <lineage>
        <taxon>Eukaryota</taxon>
        <taxon>Discoba</taxon>
        <taxon>Euglenozoa</taxon>
        <taxon>Kinetoplastea</taxon>
        <taxon>Metakinetoplastina</taxon>
        <taxon>Trypanosomatida</taxon>
        <taxon>Trypanosomatidae</taxon>
        <taxon>Trypanosoma</taxon>
        <taxon>Nannomonas</taxon>
    </lineage>
</organism>
<dbReference type="OMA" id="DSSACEC"/>
<keyword evidence="2" id="KW-1185">Reference proteome</keyword>
<reference evidence="1 2" key="2">
    <citation type="journal article" date="2012" name="Proc. Natl. Acad. Sci. U.S.A.">
        <title>Antigenic diversity is generated by distinct evolutionary mechanisms in African trypanosome species.</title>
        <authorList>
            <person name="Jackson A.P."/>
            <person name="Berry A."/>
            <person name="Aslett M."/>
            <person name="Allison H.C."/>
            <person name="Burton P."/>
            <person name="Vavrova-Anderson J."/>
            <person name="Brown R."/>
            <person name="Browne H."/>
            <person name="Corton N."/>
            <person name="Hauser H."/>
            <person name="Gamble J."/>
            <person name="Gilderthorp R."/>
            <person name="Marcello L."/>
            <person name="McQuillan J."/>
            <person name="Otto T.D."/>
            <person name="Quail M.A."/>
            <person name="Sanders M.J."/>
            <person name="van Tonder A."/>
            <person name="Ginger M.L."/>
            <person name="Field M.C."/>
            <person name="Barry J.D."/>
            <person name="Hertz-Fowler C."/>
            <person name="Berriman M."/>
        </authorList>
    </citation>
    <scope>NUCLEOTIDE SEQUENCE [LARGE SCALE GENOMIC DNA]</scope>
    <source>
        <strain evidence="1 2">IL3000</strain>
    </source>
</reference>
<accession>F9WK09</accession>
<evidence type="ECO:0000313" key="1">
    <source>
        <dbReference type="EMBL" id="CCD17670.1"/>
    </source>
</evidence>
<dbReference type="VEuPathDB" id="TriTrypDB:TcIL3000_0_02640"/>
<dbReference type="Gene3D" id="1.25.10.10">
    <property type="entry name" value="Leucine-rich Repeat Variant"/>
    <property type="match status" value="1"/>
</dbReference>
<reference evidence="2" key="1">
    <citation type="submission" date="2011-07" db="EMBL/GenBank/DDBJ databases">
        <title>Divergent evolution of antigenic variation in African trypanosomes.</title>
        <authorList>
            <person name="Jackson A.P."/>
            <person name="Berry A."/>
            <person name="Allison H.C."/>
            <person name="Burton P."/>
            <person name="Anderson J."/>
            <person name="Aslett M."/>
            <person name="Brown R."/>
            <person name="Corton N."/>
            <person name="Harris D."/>
            <person name="Hauser H."/>
            <person name="Gamble J."/>
            <person name="Gilderthorp R."/>
            <person name="McQuillan J."/>
            <person name="Quail M.A."/>
            <person name="Sanders M."/>
            <person name="Van Tonder A."/>
            <person name="Ginger M.L."/>
            <person name="Donelson J.E."/>
            <person name="Field M.C."/>
            <person name="Barry J.D."/>
            <person name="Berriman M."/>
            <person name="Hertz-Fowler C."/>
        </authorList>
    </citation>
    <scope>NUCLEOTIDE SEQUENCE [LARGE SCALE GENOMIC DNA]</scope>
    <source>
        <strain evidence="2">IL3000</strain>
    </source>
</reference>
<evidence type="ECO:0000313" key="2">
    <source>
        <dbReference type="Proteomes" id="UP000000702"/>
    </source>
</evidence>
<dbReference type="SUPFAM" id="SSF48371">
    <property type="entry name" value="ARM repeat"/>
    <property type="match status" value="1"/>
</dbReference>
<dbReference type="AlphaFoldDB" id="F9WK09"/>
<dbReference type="Proteomes" id="UP000000702">
    <property type="component" value="Unassembled WGS sequence"/>
</dbReference>
<name>F9WK09_TRYCI</name>
<dbReference type="EMBL" id="CAEQ01002798">
    <property type="protein sequence ID" value="CCD17670.1"/>
    <property type="molecule type" value="Genomic_DNA"/>
</dbReference>
<sequence>MPVDATDRAHKSLMVTVPWSAEQHAALVCFLENVTSPIPEVQRANILQLHHIAHQSGALLAVLKILCRGDGSYSQSVRSAAGLITKQLLQLNPSLIDEVDVVAVGEVLIGALADPISSVHVSVGLTVASIVRGEGFTQRWPAFSRMLREISQKTFDECRRGVSLDEESAAVRMLHGLATCIRIICEECSTELRELMQTDDPVSIFLKELLQQMLQSATVVWRGGATGSKCVAAVLLTMKSCFSEGVFTLDDESDALEEEEEESAWSEGPSVSTAACNIRHHARQLHEETCGIVRHMCSCGVSPERDVLLAAVEYLNTTLGTNMVDSVSTHSAVSALLPHVLHCVHSQEEESTAVICLDFISNLAVGSAETLKGVAREAADALFCCAALSSSVLSNVSAEKAERFPSNESSVRPVASKHKQFIDTAEYSDGDEITREHGGSGFCEANNSDDESSESSTALRAALSRVVDIMSSTCPDELIVHLIPLITSALTRAASSAESLKQQEGALFLLSELVDELFACLHESFLVHISSKCWATLNPNSTSPQQLRYQAVRCVTRMAAGWAVSERRTASLDESLSSPAVLRLLGVVASDASDEEVQREAIRSIAKVTLHAVDSCNREGGAEVLASSLSGVIQGLICTLPSMQLAARTATYGSLSEVATVALGSKQEQLLIHDDTVMCVVNALGNRGYHLTQVLQQDGETHGSSNHAIELISLLNAMVEFVAGASRSVLKQVVAPLTSLARMFLNRYANAAEEVTATVEIHGADIATLFFDMLDNCCCSLVSDNELLRPTGESAENALLLQNVMLGTSHEAEQHVVELCARVLEGSHQQQSAEVELRRSGLAFLSSSLRFADDPQIMSEMCRLCLAETQRVVSAEKVVSNALFCMGLIFFNILTSCNAESIRVLSETMPPCVVESFTGTLRNFITSPRVGNRKYVKVNAFTCAVAVAALQQMGHLHCGRAHDLLTVIISDSAVSMPQLKNHIEEQYRLLVMLSLIFSPEWGPATPAITQLVVTFTAAAPEELGRDIQRRWAPPVHMS</sequence>
<dbReference type="InterPro" id="IPR011989">
    <property type="entry name" value="ARM-like"/>
</dbReference>
<dbReference type="InterPro" id="IPR016024">
    <property type="entry name" value="ARM-type_fold"/>
</dbReference>
<proteinExistence type="predicted"/>